<dbReference type="GO" id="GO:0050136">
    <property type="term" value="F:NADH dehydrogenase (quinone) (non-electrogenic) activity"/>
    <property type="evidence" value="ECO:0007669"/>
    <property type="project" value="UniProtKB-UniRule"/>
</dbReference>
<dbReference type="GO" id="GO:0005886">
    <property type="term" value="C:plasma membrane"/>
    <property type="evidence" value="ECO:0007669"/>
    <property type="project" value="UniProtKB-SubCell"/>
</dbReference>
<evidence type="ECO:0000256" key="2">
    <source>
        <dbReference type="ARBA" id="ARBA00022448"/>
    </source>
</evidence>
<gene>
    <name evidence="5" type="primary">nuoC</name>
    <name evidence="9" type="ORF">CDEE_0806</name>
</gene>
<proteinExistence type="inferred from homology"/>
<evidence type="ECO:0000313" key="9">
    <source>
        <dbReference type="EMBL" id="AGF47783.1"/>
    </source>
</evidence>
<feature type="domain" description="NADH:ubiquinone oxidoreductase 30kDa subunit" evidence="8">
    <location>
        <begin position="33"/>
        <end position="168"/>
    </location>
</feature>
<evidence type="ECO:0000256" key="7">
    <source>
        <dbReference type="RuleBase" id="RU003582"/>
    </source>
</evidence>
<dbReference type="EC" id="7.1.1.-" evidence="5"/>
<keyword evidence="5 6" id="KW-0520">NAD</keyword>
<dbReference type="Pfam" id="PF00329">
    <property type="entry name" value="Complex1_30kDa"/>
    <property type="match status" value="1"/>
</dbReference>
<dbReference type="HAMAP" id="MF_01357">
    <property type="entry name" value="NDH1_NuoC"/>
    <property type="match status" value="1"/>
</dbReference>
<dbReference type="AlphaFoldDB" id="M1L567"/>
<dbReference type="eggNOG" id="COG0852">
    <property type="taxonomic scope" value="Bacteria"/>
</dbReference>
<comment type="subunit">
    <text evidence="5">NDH-1 is composed of 14 different subunits. Subunits NuoB, C, D, E, F, and G constitute the peripheral sector of the complex.</text>
</comment>
<keyword evidence="4 5" id="KW-0830">Ubiquinone</keyword>
<dbReference type="InterPro" id="IPR037232">
    <property type="entry name" value="NADH_quin_OxRdtase_su_C/D-like"/>
</dbReference>
<dbReference type="PANTHER" id="PTHR10884:SF14">
    <property type="entry name" value="NADH DEHYDROGENASE [UBIQUINONE] IRON-SULFUR PROTEIN 3, MITOCHONDRIAL"/>
    <property type="match status" value="1"/>
</dbReference>
<dbReference type="PANTHER" id="PTHR10884">
    <property type="entry name" value="NADH DEHYDROGENASE UBIQUINONE IRON-SULFUR PROTEIN 3"/>
    <property type="match status" value="1"/>
</dbReference>
<keyword evidence="9" id="KW-0560">Oxidoreductase</keyword>
<dbReference type="InterPro" id="IPR010218">
    <property type="entry name" value="NADH_DH_suC"/>
</dbReference>
<dbReference type="Proteomes" id="UP000011686">
    <property type="component" value="Chromosome"/>
</dbReference>
<dbReference type="GO" id="GO:0048038">
    <property type="term" value="F:quinone binding"/>
    <property type="evidence" value="ECO:0007669"/>
    <property type="project" value="UniProtKB-KW"/>
</dbReference>
<sequence length="206" mass="24108">MNQIEILKDTLKEVLVNYNFNLLHGRTNELTLEISSDQWLDVCNILKLDNSLYFETCIDLCAVDYLSWGKSSIHESNTMSDGKRFAVVIHVLSIVNNWRLRVRTWANNNDFPVIPSLINCWPSVNWFEREAFDLFGIVFHGHKDLRRIITDYGFVGYPFRKDFPLSGNVEVHYDESLKKVVYKEVSIDTREITPRVIRENSYGLEL</sequence>
<keyword evidence="10" id="KW-1185">Reference proteome</keyword>
<dbReference type="PROSITE" id="PS00542">
    <property type="entry name" value="COMPLEX1_30K"/>
    <property type="match status" value="1"/>
</dbReference>
<protein>
    <recommendedName>
        <fullName evidence="5">NADH-quinone oxidoreductase subunit C</fullName>
        <ecNumber evidence="5">7.1.1.-</ecNumber>
    </recommendedName>
    <alternativeName>
        <fullName evidence="5">NADH dehydrogenase I subunit C</fullName>
    </alternativeName>
    <alternativeName>
        <fullName evidence="5">NDH-1 subunit C</fullName>
    </alternativeName>
</protein>
<comment type="subcellular location">
    <subcellularLocation>
        <location evidence="5">Cell membrane</location>
        <topology evidence="5">Peripheral membrane protein</topology>
        <orientation evidence="5">Cytoplasmic side</orientation>
    </subcellularLocation>
</comment>
<dbReference type="PATRIC" id="fig|1208918.3.peg.483"/>
<keyword evidence="3 5" id="KW-0874">Quinone</keyword>
<dbReference type="KEGG" id="kct:CDEE_0806"/>
<evidence type="ECO:0000256" key="6">
    <source>
        <dbReference type="RuleBase" id="RU003456"/>
    </source>
</evidence>
<dbReference type="Gene3D" id="3.30.460.80">
    <property type="entry name" value="NADH:ubiquinone oxidoreductase, 30kDa subunit"/>
    <property type="match status" value="1"/>
</dbReference>
<dbReference type="GO" id="GO:0008137">
    <property type="term" value="F:NADH dehydrogenase (ubiquinone) activity"/>
    <property type="evidence" value="ECO:0007669"/>
    <property type="project" value="InterPro"/>
</dbReference>
<keyword evidence="2 5" id="KW-0813">Transport</keyword>
<dbReference type="STRING" id="1208918.CDEE_0806"/>
<evidence type="ECO:0000313" key="10">
    <source>
        <dbReference type="Proteomes" id="UP000011686"/>
    </source>
</evidence>
<dbReference type="InterPro" id="IPR020396">
    <property type="entry name" value="NADH_UbQ_OxRdtase_CS"/>
</dbReference>
<dbReference type="EMBL" id="CP003804">
    <property type="protein sequence ID" value="AGF47783.1"/>
    <property type="molecule type" value="Genomic_DNA"/>
</dbReference>
<reference evidence="9 10" key="1">
    <citation type="journal article" date="2013" name="Genome Biol. Evol.">
        <title>Genome evolution and phylogenomic analysis of candidatus kinetoplastibacterium, the betaproteobacterial endosymbionts of strigomonas and angomonas.</title>
        <authorList>
            <person name="Alves J.M."/>
            <person name="Serrano M.G."/>
            <person name="Maia da Silva F."/>
            <person name="Voegtly L.J."/>
            <person name="Matveyev A.V."/>
            <person name="Teixeira M.M."/>
            <person name="Camargo E.P."/>
            <person name="Buck G.A."/>
        </authorList>
    </citation>
    <scope>NUCLEOTIDE SEQUENCE [LARGE SCALE GENOMIC DNA]</scope>
    <source>
        <strain evidence="9 10">TCC036E</strain>
    </source>
</reference>
<comment type="similarity">
    <text evidence="1 5 6">Belongs to the complex I 30 kDa subunit family.</text>
</comment>
<evidence type="ECO:0000259" key="8">
    <source>
        <dbReference type="Pfam" id="PF00329"/>
    </source>
</evidence>
<dbReference type="HOGENOM" id="CLU_042628_2_1_4"/>
<evidence type="ECO:0000256" key="1">
    <source>
        <dbReference type="ARBA" id="ARBA00007569"/>
    </source>
</evidence>
<organism evidence="9 10">
    <name type="scientific">Candidatus Kinetoplastidibacterium crithidiae TCC036E</name>
    <dbReference type="NCBI Taxonomy" id="1208918"/>
    <lineage>
        <taxon>Bacteria</taxon>
        <taxon>Pseudomonadati</taxon>
        <taxon>Pseudomonadota</taxon>
        <taxon>Betaproteobacteria</taxon>
        <taxon>Candidatus Kinetoplastidibacterium</taxon>
    </lineage>
</organism>
<dbReference type="RefSeq" id="WP_015238374.1">
    <property type="nucleotide sequence ID" value="NC_020283.1"/>
</dbReference>
<dbReference type="InterPro" id="IPR001268">
    <property type="entry name" value="NADH_UbQ_OxRdtase_30kDa_su"/>
</dbReference>
<comment type="function">
    <text evidence="5">NDH-1 shuttles electrons from NADH, via FMN and iron-sulfur (Fe-S) centers, to quinones in the respiratory chain. The immediate electron acceptor for the enzyme in this species is believed to be ubiquinone. Couples the redox reaction to proton translocation (for every two electrons transferred, four hydrogen ions are translocated across the cytoplasmic membrane), and thus conserves the redox energy in a proton gradient.</text>
</comment>
<keyword evidence="5" id="KW-0472">Membrane</keyword>
<evidence type="ECO:0000256" key="4">
    <source>
        <dbReference type="ARBA" id="ARBA00023075"/>
    </source>
</evidence>
<name>M1L567_9PROT</name>
<evidence type="ECO:0000256" key="3">
    <source>
        <dbReference type="ARBA" id="ARBA00022719"/>
    </source>
</evidence>
<accession>M1L567</accession>
<comment type="catalytic activity">
    <reaction evidence="5 7">
        <text>a quinone + NADH + 5 H(+)(in) = a quinol + NAD(+) + 4 H(+)(out)</text>
        <dbReference type="Rhea" id="RHEA:57888"/>
        <dbReference type="ChEBI" id="CHEBI:15378"/>
        <dbReference type="ChEBI" id="CHEBI:24646"/>
        <dbReference type="ChEBI" id="CHEBI:57540"/>
        <dbReference type="ChEBI" id="CHEBI:57945"/>
        <dbReference type="ChEBI" id="CHEBI:132124"/>
    </reaction>
</comment>
<evidence type="ECO:0000256" key="5">
    <source>
        <dbReference type="HAMAP-Rule" id="MF_01357"/>
    </source>
</evidence>
<dbReference type="NCBIfam" id="NF004730">
    <property type="entry name" value="PRK06074.1-1"/>
    <property type="match status" value="1"/>
</dbReference>
<keyword evidence="5 6" id="KW-1278">Translocase</keyword>
<dbReference type="SUPFAM" id="SSF143243">
    <property type="entry name" value="Nqo5-like"/>
    <property type="match status" value="1"/>
</dbReference>
<keyword evidence="5" id="KW-1003">Cell membrane</keyword>